<reference evidence="2 3" key="1">
    <citation type="submission" date="2016-06" db="EMBL/GenBank/DDBJ databases">
        <authorList>
            <person name="Kjaerup R.B."/>
            <person name="Dalgaard T.S."/>
            <person name="Juul-Madsen H.R."/>
        </authorList>
    </citation>
    <scope>NUCLEOTIDE SEQUENCE [LARGE SCALE GENOMIC DNA]</scope>
    <source>
        <strain evidence="2 3">DSM 43818</strain>
    </source>
</reference>
<dbReference type="AlphaFoldDB" id="A0A1C6T1N3"/>
<dbReference type="STRING" id="145857.GA0070616_5300"/>
<sequence length="328" mass="35917">MRLRVPRIRHRRRWIIGGAALLAALAVAAGFALHRPSPVGYFVSAQAQDRFLLAYRRAMAELPEPDRSLDIRTSYGVVRVYHFAGASPGSAPLLLLPGRAAPSPVWADNLPSLLRLRDVYTVDLLGEPGMSVQQRPIESAQDQARWLHEVVRALPVERLHLVGLSIGGWTAMNLAARRPEKIASVILLEPVLVFTDLAWQAVVRSIPASLPWLPRSWRDDFASWTANDAPVEDVPVADMIEAGMQAYVLKLPTPDRLGDEQLAGVRMPVLTLLAGKSRMHDSVAGADRARRVLPDGTVKVYPDASHAINGEHPEEIAADIATHLATVT</sequence>
<dbReference type="OrthoDB" id="5513277at2"/>
<dbReference type="PANTHER" id="PTHR43798:SF33">
    <property type="entry name" value="HYDROLASE, PUTATIVE (AFU_ORTHOLOGUE AFUA_2G14860)-RELATED"/>
    <property type="match status" value="1"/>
</dbReference>
<proteinExistence type="predicted"/>
<feature type="domain" description="AB hydrolase-1" evidence="1">
    <location>
        <begin position="92"/>
        <end position="228"/>
    </location>
</feature>
<keyword evidence="3" id="KW-1185">Reference proteome</keyword>
<organism evidence="2 3">
    <name type="scientific">Micromonospora nigra</name>
    <dbReference type="NCBI Taxonomy" id="145857"/>
    <lineage>
        <taxon>Bacteria</taxon>
        <taxon>Bacillati</taxon>
        <taxon>Actinomycetota</taxon>
        <taxon>Actinomycetes</taxon>
        <taxon>Micromonosporales</taxon>
        <taxon>Micromonosporaceae</taxon>
        <taxon>Micromonospora</taxon>
    </lineage>
</organism>
<evidence type="ECO:0000259" key="1">
    <source>
        <dbReference type="Pfam" id="PF00561"/>
    </source>
</evidence>
<name>A0A1C6T1N3_9ACTN</name>
<dbReference type="PROSITE" id="PS51318">
    <property type="entry name" value="TAT"/>
    <property type="match status" value="1"/>
</dbReference>
<dbReference type="EMBL" id="FMHT01000003">
    <property type="protein sequence ID" value="SCL35720.1"/>
    <property type="molecule type" value="Genomic_DNA"/>
</dbReference>
<evidence type="ECO:0000313" key="2">
    <source>
        <dbReference type="EMBL" id="SCL35720.1"/>
    </source>
</evidence>
<evidence type="ECO:0000313" key="3">
    <source>
        <dbReference type="Proteomes" id="UP000199699"/>
    </source>
</evidence>
<dbReference type="Proteomes" id="UP000199699">
    <property type="component" value="Unassembled WGS sequence"/>
</dbReference>
<dbReference type="Gene3D" id="3.40.50.1820">
    <property type="entry name" value="alpha/beta hydrolase"/>
    <property type="match status" value="1"/>
</dbReference>
<dbReference type="InterPro" id="IPR029058">
    <property type="entry name" value="AB_hydrolase_fold"/>
</dbReference>
<dbReference type="SUPFAM" id="SSF53474">
    <property type="entry name" value="alpha/beta-Hydrolases"/>
    <property type="match status" value="1"/>
</dbReference>
<dbReference type="GO" id="GO:0003824">
    <property type="term" value="F:catalytic activity"/>
    <property type="evidence" value="ECO:0007669"/>
    <property type="project" value="UniProtKB-ARBA"/>
</dbReference>
<dbReference type="PANTHER" id="PTHR43798">
    <property type="entry name" value="MONOACYLGLYCEROL LIPASE"/>
    <property type="match status" value="1"/>
</dbReference>
<gene>
    <name evidence="2" type="ORF">GA0070616_5300</name>
</gene>
<dbReference type="InterPro" id="IPR000073">
    <property type="entry name" value="AB_hydrolase_1"/>
</dbReference>
<dbReference type="InterPro" id="IPR050266">
    <property type="entry name" value="AB_hydrolase_sf"/>
</dbReference>
<dbReference type="Pfam" id="PF00561">
    <property type="entry name" value="Abhydrolase_1"/>
    <property type="match status" value="1"/>
</dbReference>
<protein>
    <submittedName>
        <fullName evidence="2">Pimeloyl-ACP methyl ester carboxylesterase</fullName>
    </submittedName>
</protein>
<dbReference type="GO" id="GO:0016020">
    <property type="term" value="C:membrane"/>
    <property type="evidence" value="ECO:0007669"/>
    <property type="project" value="TreeGrafter"/>
</dbReference>
<dbReference type="RefSeq" id="WP_091088818.1">
    <property type="nucleotide sequence ID" value="NZ_FMHT01000003.1"/>
</dbReference>
<dbReference type="InterPro" id="IPR006311">
    <property type="entry name" value="TAT_signal"/>
</dbReference>
<accession>A0A1C6T1N3</accession>